<proteinExistence type="inferred from homology"/>
<keyword evidence="4" id="KW-1133">Transmembrane helix</keyword>
<gene>
    <name evidence="5" type="ORF">OBBRIDRAFT_844333</name>
</gene>
<keyword evidence="2" id="KW-0560">Oxidoreductase</keyword>
<keyword evidence="6" id="KW-1185">Reference proteome</keyword>
<dbReference type="AlphaFoldDB" id="A0A8E2APZ7"/>
<reference evidence="5 6" key="1">
    <citation type="submission" date="2016-07" db="EMBL/GenBank/DDBJ databases">
        <title>Draft genome of the white-rot fungus Obba rivulosa 3A-2.</title>
        <authorList>
            <consortium name="DOE Joint Genome Institute"/>
            <person name="Miettinen O."/>
            <person name="Riley R."/>
            <person name="Acob R."/>
            <person name="Barry K."/>
            <person name="Cullen D."/>
            <person name="De Vries R."/>
            <person name="Hainaut M."/>
            <person name="Hatakka A."/>
            <person name="Henrissat B."/>
            <person name="Hilden K."/>
            <person name="Kuo R."/>
            <person name="Labutti K."/>
            <person name="Lipzen A."/>
            <person name="Makela M.R."/>
            <person name="Sandor L."/>
            <person name="Spatafora J.W."/>
            <person name="Grigoriev I.V."/>
            <person name="Hibbett D.S."/>
        </authorList>
    </citation>
    <scope>NUCLEOTIDE SEQUENCE [LARGE SCALE GENOMIC DNA]</scope>
    <source>
        <strain evidence="5 6">3A-2</strain>
    </source>
</reference>
<dbReference type="OrthoDB" id="3687641at2759"/>
<comment type="similarity">
    <text evidence="3">Belongs to the ustYa family.</text>
</comment>
<dbReference type="InterPro" id="IPR021765">
    <property type="entry name" value="UstYa-like"/>
</dbReference>
<evidence type="ECO:0000256" key="1">
    <source>
        <dbReference type="ARBA" id="ARBA00004685"/>
    </source>
</evidence>
<comment type="pathway">
    <text evidence="1">Mycotoxin biosynthesis.</text>
</comment>
<organism evidence="5 6">
    <name type="scientific">Obba rivulosa</name>
    <dbReference type="NCBI Taxonomy" id="1052685"/>
    <lineage>
        <taxon>Eukaryota</taxon>
        <taxon>Fungi</taxon>
        <taxon>Dikarya</taxon>
        <taxon>Basidiomycota</taxon>
        <taxon>Agaricomycotina</taxon>
        <taxon>Agaricomycetes</taxon>
        <taxon>Polyporales</taxon>
        <taxon>Gelatoporiaceae</taxon>
        <taxon>Obba</taxon>
    </lineage>
</organism>
<evidence type="ECO:0000313" key="5">
    <source>
        <dbReference type="EMBL" id="OCH88786.1"/>
    </source>
</evidence>
<dbReference type="Pfam" id="PF11807">
    <property type="entry name" value="UstYa"/>
    <property type="match status" value="1"/>
</dbReference>
<evidence type="ECO:0000313" key="6">
    <source>
        <dbReference type="Proteomes" id="UP000250043"/>
    </source>
</evidence>
<dbReference type="PANTHER" id="PTHR33365">
    <property type="entry name" value="YALI0B05434P"/>
    <property type="match status" value="1"/>
</dbReference>
<evidence type="ECO:0000256" key="4">
    <source>
        <dbReference type="SAM" id="Phobius"/>
    </source>
</evidence>
<dbReference type="PANTHER" id="PTHR33365:SF11">
    <property type="entry name" value="TAT PATHWAY SIGNAL SEQUENCE"/>
    <property type="match status" value="1"/>
</dbReference>
<dbReference type="GO" id="GO:0043386">
    <property type="term" value="P:mycotoxin biosynthetic process"/>
    <property type="evidence" value="ECO:0007669"/>
    <property type="project" value="InterPro"/>
</dbReference>
<accession>A0A8E2APZ7</accession>
<dbReference type="Proteomes" id="UP000250043">
    <property type="component" value="Unassembled WGS sequence"/>
</dbReference>
<keyword evidence="4" id="KW-0472">Membrane</keyword>
<evidence type="ECO:0000256" key="2">
    <source>
        <dbReference type="ARBA" id="ARBA00023002"/>
    </source>
</evidence>
<dbReference type="GO" id="GO:0016491">
    <property type="term" value="F:oxidoreductase activity"/>
    <property type="evidence" value="ECO:0007669"/>
    <property type="project" value="UniProtKB-KW"/>
</dbReference>
<protein>
    <recommendedName>
        <fullName evidence="7">Oxidase ustYa</fullName>
    </recommendedName>
</protein>
<name>A0A8E2APZ7_9APHY</name>
<evidence type="ECO:0000256" key="3">
    <source>
        <dbReference type="ARBA" id="ARBA00035112"/>
    </source>
</evidence>
<keyword evidence="4" id="KW-0812">Transmembrane</keyword>
<feature type="transmembrane region" description="Helical" evidence="4">
    <location>
        <begin position="7"/>
        <end position="29"/>
    </location>
</feature>
<sequence>MFIHHTILRVVGLFFIFAGLLNLIVGQYYSRHAGTKLTDFTFEGDDYPAYYPYNPHLVSLTPEDTVHYQINSTNARREWQTIFPPGGGFLRLGPNNRIFGFALFHQFHCLIRLREAIHEGASTPHVHHCLNYLRQTILCDANPTLEPVLPSAGERSVFSEVPHVCKDWTETYRIAAENYAAYLERKANLNGSMYI</sequence>
<evidence type="ECO:0008006" key="7">
    <source>
        <dbReference type="Google" id="ProtNLM"/>
    </source>
</evidence>
<dbReference type="EMBL" id="KV722443">
    <property type="protein sequence ID" value="OCH88786.1"/>
    <property type="molecule type" value="Genomic_DNA"/>
</dbReference>